<keyword evidence="3" id="KW-1185">Reference proteome</keyword>
<protein>
    <submittedName>
        <fullName evidence="2">Uncharacterized protein</fullName>
    </submittedName>
</protein>
<feature type="compositionally biased region" description="Basic and acidic residues" evidence="1">
    <location>
        <begin position="271"/>
        <end position="292"/>
    </location>
</feature>
<feature type="region of interest" description="Disordered" evidence="1">
    <location>
        <begin position="462"/>
        <end position="510"/>
    </location>
</feature>
<feature type="compositionally biased region" description="Low complexity" evidence="1">
    <location>
        <begin position="203"/>
        <end position="222"/>
    </location>
</feature>
<dbReference type="AlphaFoldDB" id="A0A0G4J293"/>
<gene>
    <name evidence="2" type="ORF">PBRA_008602</name>
</gene>
<feature type="region of interest" description="Disordered" evidence="1">
    <location>
        <begin position="203"/>
        <end position="224"/>
    </location>
</feature>
<feature type="region of interest" description="Disordered" evidence="1">
    <location>
        <begin position="269"/>
        <end position="297"/>
    </location>
</feature>
<evidence type="ECO:0000256" key="1">
    <source>
        <dbReference type="SAM" id="MobiDB-lite"/>
    </source>
</evidence>
<dbReference type="EMBL" id="CDSF01000115">
    <property type="protein sequence ID" value="CEP01660.1"/>
    <property type="molecule type" value="Genomic_DNA"/>
</dbReference>
<proteinExistence type="predicted"/>
<accession>A0A0G4J293</accession>
<reference evidence="2 3" key="1">
    <citation type="submission" date="2015-02" db="EMBL/GenBank/DDBJ databases">
        <authorList>
            <person name="Chooi Y.-H."/>
        </authorList>
    </citation>
    <scope>NUCLEOTIDE SEQUENCE [LARGE SCALE GENOMIC DNA]</scope>
    <source>
        <strain evidence="2">E3</strain>
    </source>
</reference>
<sequence>MSFLSGPAALQAQVTRDARRQRLLAVRAAADAFRQRRNAAFRQGCRRERKALVDEAVAVQASVTLQDIVALEDQLRDALAHLGQAHDDAAVASADLTQACLVENRAYRAHVQCSNSRFEAALDLVRQFRAEQEALRCAPAHARQEAFGRAKDLLRAITSLNAQRERRERDAETRALVHPYDSLQGRTRVTTTTDFAVTRFHASAAGPRPAAPSSSSPEAAAATVHSIPQVVADTGVVERFPAPQQRQPPGDVVGRPPADVVEGLQQAEEQGYEHQAEDQRHEQQAKEGRESPPDAVGVPPLEAYLPEAALATDVVSVAEAPVAFDEPGPEAALATDVVSVADAPDAFDEPEVPVKAPSLDEEDVDEARLSALLESVEPLPADAALAALAFGSSDDLDDLDRRAEALLRSHIPTTPQLLSMRSAPLPTPMSLDDASAFAQTIDETLDFLRRSRVELDESRAALERGSADAGDNNTASPPSSSTTPTPVTESTTSSSSSSLQEQFRTNRVLIERIERRRQQLLQRRASRP</sequence>
<name>A0A0G4J293_PLABS</name>
<organism evidence="2 3">
    <name type="scientific">Plasmodiophora brassicae</name>
    <name type="common">Clubroot disease agent</name>
    <dbReference type="NCBI Taxonomy" id="37360"/>
    <lineage>
        <taxon>Eukaryota</taxon>
        <taxon>Sar</taxon>
        <taxon>Rhizaria</taxon>
        <taxon>Endomyxa</taxon>
        <taxon>Phytomyxea</taxon>
        <taxon>Plasmodiophorida</taxon>
        <taxon>Plasmodiophoridae</taxon>
        <taxon>Plasmodiophora</taxon>
    </lineage>
</organism>
<evidence type="ECO:0000313" key="3">
    <source>
        <dbReference type="Proteomes" id="UP000039324"/>
    </source>
</evidence>
<dbReference type="Proteomes" id="UP000039324">
    <property type="component" value="Unassembled WGS sequence"/>
</dbReference>
<evidence type="ECO:0000313" key="2">
    <source>
        <dbReference type="EMBL" id="CEP01660.1"/>
    </source>
</evidence>
<feature type="compositionally biased region" description="Low complexity" evidence="1">
    <location>
        <begin position="476"/>
        <end position="498"/>
    </location>
</feature>